<dbReference type="PANTHER" id="PTHR33179">
    <property type="entry name" value="VQ MOTIF-CONTAINING PROTEIN"/>
    <property type="match status" value="1"/>
</dbReference>
<feature type="compositionally biased region" description="Low complexity" evidence="1">
    <location>
        <begin position="114"/>
        <end position="126"/>
    </location>
</feature>
<proteinExistence type="predicted"/>
<evidence type="ECO:0000313" key="4">
    <source>
        <dbReference type="RefSeq" id="XP_022940282.1"/>
    </source>
</evidence>
<dbReference type="GeneID" id="111445950"/>
<name>A0A6J1FJ60_CUCMO</name>
<sequence>MDSGSGSLQSSSGGDDDYDSHHHHHNHHNHHHHQQQQQPHLFPPPPPPLFFNATIPPPSHQPLPFHLSPHNFQNLYDFPSNFNLQPTNFNQDSSNSFLNLDDVRPNPTSLRSEPTTTTTTTFKTPTAAEGSTHHTQIPNRSTNPSPTALHPKPTTKKRTRASRRAPTTVLTTDTTNFRAMVQEFTGIPSPPFTAPGSSSSSSSSFSRRFDLFASVRATTTNIEASGSGSGSGFHPSRSKVQLFSSLNNNNNVTIDDQNTSRVQPAEIFSFQSLSEGTHLEPPHIHGSSTSQELLSALQNDEAWRSNSTATTTATTTIGTTANCKLKFTGSSSSSNNLQQTLLGNIVATTTTSRGERTVESWICPSD</sequence>
<keyword evidence="3" id="KW-1185">Reference proteome</keyword>
<dbReference type="AlphaFoldDB" id="A0A6J1FJ60"/>
<feature type="compositionally biased region" description="Basic residues" evidence="1">
    <location>
        <begin position="153"/>
        <end position="163"/>
    </location>
</feature>
<feature type="compositionally biased region" description="Polar residues" evidence="1">
    <location>
        <begin position="133"/>
        <end position="146"/>
    </location>
</feature>
<evidence type="ECO:0000256" key="1">
    <source>
        <dbReference type="SAM" id="MobiDB-lite"/>
    </source>
</evidence>
<organism evidence="3 4">
    <name type="scientific">Cucurbita moschata</name>
    <name type="common">Winter crookneck squash</name>
    <name type="synonym">Cucurbita pepo var. moschata</name>
    <dbReference type="NCBI Taxonomy" id="3662"/>
    <lineage>
        <taxon>Eukaryota</taxon>
        <taxon>Viridiplantae</taxon>
        <taxon>Streptophyta</taxon>
        <taxon>Embryophyta</taxon>
        <taxon>Tracheophyta</taxon>
        <taxon>Spermatophyta</taxon>
        <taxon>Magnoliopsida</taxon>
        <taxon>eudicotyledons</taxon>
        <taxon>Gunneridae</taxon>
        <taxon>Pentapetalae</taxon>
        <taxon>rosids</taxon>
        <taxon>fabids</taxon>
        <taxon>Cucurbitales</taxon>
        <taxon>Cucurbitaceae</taxon>
        <taxon>Cucurbiteae</taxon>
        <taxon>Cucurbita</taxon>
    </lineage>
</organism>
<dbReference type="Pfam" id="PF05678">
    <property type="entry name" value="VQ"/>
    <property type="match status" value="1"/>
</dbReference>
<dbReference type="RefSeq" id="XP_022940282.1">
    <property type="nucleotide sequence ID" value="XM_023084514.1"/>
</dbReference>
<feature type="compositionally biased region" description="Basic residues" evidence="1">
    <location>
        <begin position="21"/>
        <end position="34"/>
    </location>
</feature>
<dbReference type="InterPro" id="IPR039609">
    <property type="entry name" value="VQ_15/22"/>
</dbReference>
<accession>A0A6J1FJ60</accession>
<reference evidence="4" key="1">
    <citation type="submission" date="2025-08" db="UniProtKB">
        <authorList>
            <consortium name="RefSeq"/>
        </authorList>
    </citation>
    <scope>IDENTIFICATION</scope>
    <source>
        <tissue evidence="4">Young leaves</tissue>
    </source>
</reference>
<dbReference type="Proteomes" id="UP000504609">
    <property type="component" value="Unplaced"/>
</dbReference>
<feature type="compositionally biased region" description="Pro residues" evidence="1">
    <location>
        <begin position="41"/>
        <end position="61"/>
    </location>
</feature>
<evidence type="ECO:0000259" key="2">
    <source>
        <dbReference type="Pfam" id="PF05678"/>
    </source>
</evidence>
<feature type="region of interest" description="Disordered" evidence="1">
    <location>
        <begin position="86"/>
        <end position="167"/>
    </location>
</feature>
<protein>
    <submittedName>
        <fullName evidence="4">Mucin-5AC-like</fullName>
    </submittedName>
</protein>
<feature type="domain" description="VQ" evidence="2">
    <location>
        <begin position="164"/>
        <end position="191"/>
    </location>
</feature>
<dbReference type="InterPro" id="IPR008889">
    <property type="entry name" value="VQ"/>
</dbReference>
<evidence type="ECO:0000313" key="3">
    <source>
        <dbReference type="Proteomes" id="UP000504609"/>
    </source>
</evidence>
<gene>
    <name evidence="4" type="primary">LOC111445950</name>
</gene>
<feature type="compositionally biased region" description="Polar residues" evidence="1">
    <location>
        <begin position="86"/>
        <end position="98"/>
    </location>
</feature>
<dbReference type="KEGG" id="cmos:111445950"/>
<feature type="compositionally biased region" description="Low complexity" evidence="1">
    <location>
        <begin position="1"/>
        <end position="13"/>
    </location>
</feature>
<feature type="region of interest" description="Disordered" evidence="1">
    <location>
        <begin position="1"/>
        <end position="65"/>
    </location>
</feature>
<dbReference type="PANTHER" id="PTHR33179:SF58">
    <property type="entry name" value="OS08G0409500 PROTEIN"/>
    <property type="match status" value="1"/>
</dbReference>